<evidence type="ECO:0000256" key="1">
    <source>
        <dbReference type="ARBA" id="ARBA00022679"/>
    </source>
</evidence>
<dbReference type="InterPro" id="IPR002826">
    <property type="entry name" value="MptE-like"/>
</dbReference>
<dbReference type="GO" id="GO:0016301">
    <property type="term" value="F:kinase activity"/>
    <property type="evidence" value="ECO:0007669"/>
    <property type="project" value="UniProtKB-KW"/>
</dbReference>
<protein>
    <recommendedName>
        <fullName evidence="5">6-hydroxymethyl-7,8-dihydropterin pyrophosphokinase</fullName>
        <shortName evidence="5">HPPK</shortName>
        <ecNumber evidence="5">2.7.6.3</ecNumber>
    </recommendedName>
    <alternativeName>
        <fullName evidence="5">2-amino-4-hydroxy-6-hydroxymethyldihydropteridine pyrophosphokinase</fullName>
    </alternativeName>
    <alternativeName>
        <fullName evidence="5">6-hydroxymethyl-7,8-dihydropterin diphosphokinase</fullName>
        <shortName evidence="5">6-HMPDK</shortName>
    </alternativeName>
    <alternativeName>
        <fullName evidence="5">7,8-dihydro-6-hydroxymethylpterin diphosphokinase</fullName>
    </alternativeName>
    <alternativeName>
        <fullName evidence="5">7,8-dihydro-6-hydroxymethylpterin pyrophosphokinase</fullName>
        <shortName evidence="5">PPPK</shortName>
    </alternativeName>
</protein>
<dbReference type="EC" id="2.7.6.3" evidence="5"/>
<evidence type="ECO:0000313" key="7">
    <source>
        <dbReference type="EMBL" id="QGR16195.1"/>
    </source>
</evidence>
<feature type="domain" description="6-hydroxymethylpterin diphosphokinase MptE-like" evidence="6">
    <location>
        <begin position="27"/>
        <end position="160"/>
    </location>
</feature>
<name>A0A650CEU9_SULOH</name>
<dbReference type="GO" id="GO:0009229">
    <property type="term" value="P:thiamine diphosphate biosynthetic process"/>
    <property type="evidence" value="ECO:0007669"/>
    <property type="project" value="InterPro"/>
</dbReference>
<dbReference type="HAMAP" id="MF_02131">
    <property type="entry name" value="HMPDK_arch"/>
    <property type="match status" value="1"/>
</dbReference>
<dbReference type="Gene3D" id="3.40.50.10240">
    <property type="entry name" value="Thiamin pyrophosphokinase, catalytic domain"/>
    <property type="match status" value="1"/>
</dbReference>
<evidence type="ECO:0000313" key="8">
    <source>
        <dbReference type="Proteomes" id="UP000427373"/>
    </source>
</evidence>
<dbReference type="InterPro" id="IPR036759">
    <property type="entry name" value="TPK_catalytic_sf"/>
</dbReference>
<accession>A0A650CEU9</accession>
<reference evidence="7 8" key="1">
    <citation type="submission" date="2019-10" db="EMBL/GenBank/DDBJ databases">
        <title>Genome Sequences from Six Type Strain Members of the Archaeal Family Sulfolobaceae: Acidianus ambivalens, Acidianus infernus, Metallosphaera prunae, Stygiolobus azoricus, Sulfolobus metallicus, and Sulfurisphaera ohwakuensis.</title>
        <authorList>
            <person name="Counts J.A."/>
            <person name="Kelly R.M."/>
        </authorList>
    </citation>
    <scope>NUCLEOTIDE SEQUENCE [LARGE SCALE GENOMIC DNA]</scope>
    <source>
        <strain evidence="7 8">TA-1</strain>
    </source>
</reference>
<gene>
    <name evidence="5" type="primary">mptE</name>
    <name evidence="7" type="ORF">D1869_02540</name>
</gene>
<dbReference type="AlphaFoldDB" id="A0A650CEU9"/>
<keyword evidence="8" id="KW-1185">Reference proteome</keyword>
<comment type="cofactor">
    <cofactor evidence="5">
        <name>Mg(2+)</name>
        <dbReference type="ChEBI" id="CHEBI:18420"/>
    </cofactor>
</comment>
<dbReference type="PANTHER" id="PTHR39648:SF1">
    <property type="entry name" value="6-HYDROXYMETHYL-7,8-DIHYDROPTERIN PYROPHOSPHOKINASE"/>
    <property type="match status" value="1"/>
</dbReference>
<keyword evidence="3 5" id="KW-0418">Kinase</keyword>
<dbReference type="SUPFAM" id="SSF63999">
    <property type="entry name" value="Thiamin pyrophosphokinase, catalytic domain"/>
    <property type="match status" value="1"/>
</dbReference>
<dbReference type="InterPro" id="IPR027510">
    <property type="entry name" value="HMPDK_MptE"/>
</dbReference>
<dbReference type="Pfam" id="PF01973">
    <property type="entry name" value="MptE-like"/>
    <property type="match status" value="1"/>
</dbReference>
<evidence type="ECO:0000256" key="3">
    <source>
        <dbReference type="ARBA" id="ARBA00022777"/>
    </source>
</evidence>
<organism evidence="7 8">
    <name type="scientific">Sulfurisphaera ohwakuensis</name>
    <dbReference type="NCBI Taxonomy" id="69656"/>
    <lineage>
        <taxon>Archaea</taxon>
        <taxon>Thermoproteota</taxon>
        <taxon>Thermoprotei</taxon>
        <taxon>Sulfolobales</taxon>
        <taxon>Sulfolobaceae</taxon>
        <taxon>Sulfurisphaera</taxon>
    </lineage>
</organism>
<dbReference type="KEGG" id="soh:D1869_02540"/>
<dbReference type="GO" id="GO:0003848">
    <property type="term" value="F:2-amino-4-hydroxy-6-hydroxymethyldihydropteridine diphosphokinase activity"/>
    <property type="evidence" value="ECO:0007669"/>
    <property type="project" value="UniProtKB-UniRule"/>
</dbReference>
<comment type="catalytic activity">
    <reaction evidence="5">
        <text>6-hydroxymethyl-7,8-dihydropterin + ATP = (7,8-dihydropterin-6-yl)methyl diphosphate + AMP + H(+)</text>
        <dbReference type="Rhea" id="RHEA:11412"/>
        <dbReference type="ChEBI" id="CHEBI:15378"/>
        <dbReference type="ChEBI" id="CHEBI:30616"/>
        <dbReference type="ChEBI" id="CHEBI:44841"/>
        <dbReference type="ChEBI" id="CHEBI:72950"/>
        <dbReference type="ChEBI" id="CHEBI:456215"/>
        <dbReference type="EC" id="2.7.6.3"/>
    </reaction>
</comment>
<dbReference type="EMBL" id="CP045484">
    <property type="protein sequence ID" value="QGR16195.1"/>
    <property type="molecule type" value="Genomic_DNA"/>
</dbReference>
<comment type="similarity">
    <text evidence="5">Belongs to the archaeal 6-HMPDK family.</text>
</comment>
<evidence type="ECO:0000256" key="2">
    <source>
        <dbReference type="ARBA" id="ARBA00022741"/>
    </source>
</evidence>
<dbReference type="GO" id="GO:0000287">
    <property type="term" value="F:magnesium ion binding"/>
    <property type="evidence" value="ECO:0007669"/>
    <property type="project" value="UniProtKB-UniRule"/>
</dbReference>
<keyword evidence="2 5" id="KW-0547">Nucleotide-binding</keyword>
<proteinExistence type="inferred from homology"/>
<evidence type="ECO:0000259" key="6">
    <source>
        <dbReference type="Pfam" id="PF01973"/>
    </source>
</evidence>
<dbReference type="PANTHER" id="PTHR39648">
    <property type="entry name" value="6-HYDROXYMETHYL-7,8-DIHYDROPTERIN PYROPHOSPHOKINASE"/>
    <property type="match status" value="1"/>
</dbReference>
<keyword evidence="4 5" id="KW-0067">ATP-binding</keyword>
<comment type="function">
    <text evidence="5">Catalyzes the transfer of diphosphate from ATP to 6-hydroxymethyl-7,8-dihydropterin (6-HMD), leading to 6-hydroxymethyl-7,8-dihydropterin diphosphate (6-HMDP).</text>
</comment>
<dbReference type="GO" id="GO:0005524">
    <property type="term" value="F:ATP binding"/>
    <property type="evidence" value="ECO:0007669"/>
    <property type="project" value="UniProtKB-UniRule"/>
</dbReference>
<dbReference type="GO" id="GO:0004788">
    <property type="term" value="F:thiamine diphosphokinase activity"/>
    <property type="evidence" value="ECO:0007669"/>
    <property type="project" value="InterPro"/>
</dbReference>
<dbReference type="Proteomes" id="UP000427373">
    <property type="component" value="Chromosome"/>
</dbReference>
<keyword evidence="5" id="KW-0460">Magnesium</keyword>
<evidence type="ECO:0000256" key="4">
    <source>
        <dbReference type="ARBA" id="ARBA00022840"/>
    </source>
</evidence>
<sequence>MRAYFGYSYKDDYYSALLLNMKIKNDFVEKLNIIRDKRVAVVGAGPNLVSVNKISEDLVISADGATNYLYEHGIIPDIIVTDLDGISVFPEESIYVVHAHGDNISKLYKINNMKIVIGSAQVFPFGNIHLFGGFTDGDRAVILAKLFKAKEIVLYGMDFDSGYVGKYSKPYYEQNLPANWVKRNKLKIAKQIIEQVLSKDL</sequence>
<evidence type="ECO:0000256" key="5">
    <source>
        <dbReference type="HAMAP-Rule" id="MF_02131"/>
    </source>
</evidence>
<keyword evidence="1 5" id="KW-0808">Transferase</keyword>